<reference evidence="3 4" key="1">
    <citation type="journal article" date="2019" name="Nat. Ecol. Evol.">
        <title>Megaphylogeny resolves global patterns of mushroom evolution.</title>
        <authorList>
            <person name="Varga T."/>
            <person name="Krizsan K."/>
            <person name="Foldi C."/>
            <person name="Dima B."/>
            <person name="Sanchez-Garcia M."/>
            <person name="Sanchez-Ramirez S."/>
            <person name="Szollosi G.J."/>
            <person name="Szarkandi J.G."/>
            <person name="Papp V."/>
            <person name="Albert L."/>
            <person name="Andreopoulos W."/>
            <person name="Angelini C."/>
            <person name="Antonin V."/>
            <person name="Barry K.W."/>
            <person name="Bougher N.L."/>
            <person name="Buchanan P."/>
            <person name="Buyck B."/>
            <person name="Bense V."/>
            <person name="Catcheside P."/>
            <person name="Chovatia M."/>
            <person name="Cooper J."/>
            <person name="Damon W."/>
            <person name="Desjardin D."/>
            <person name="Finy P."/>
            <person name="Geml J."/>
            <person name="Haridas S."/>
            <person name="Hughes K."/>
            <person name="Justo A."/>
            <person name="Karasinski D."/>
            <person name="Kautmanova I."/>
            <person name="Kiss B."/>
            <person name="Kocsube S."/>
            <person name="Kotiranta H."/>
            <person name="LaButti K.M."/>
            <person name="Lechner B.E."/>
            <person name="Liimatainen K."/>
            <person name="Lipzen A."/>
            <person name="Lukacs Z."/>
            <person name="Mihaltcheva S."/>
            <person name="Morgado L.N."/>
            <person name="Niskanen T."/>
            <person name="Noordeloos M.E."/>
            <person name="Ohm R.A."/>
            <person name="Ortiz-Santana B."/>
            <person name="Ovrebo C."/>
            <person name="Racz N."/>
            <person name="Riley R."/>
            <person name="Savchenko A."/>
            <person name="Shiryaev A."/>
            <person name="Soop K."/>
            <person name="Spirin V."/>
            <person name="Szebenyi C."/>
            <person name="Tomsovsky M."/>
            <person name="Tulloss R.E."/>
            <person name="Uehling J."/>
            <person name="Grigoriev I.V."/>
            <person name="Vagvolgyi C."/>
            <person name="Papp T."/>
            <person name="Martin F.M."/>
            <person name="Miettinen O."/>
            <person name="Hibbett D.S."/>
            <person name="Nagy L.G."/>
        </authorList>
    </citation>
    <scope>NUCLEOTIDE SEQUENCE [LARGE SCALE GENOMIC DNA]</scope>
    <source>
        <strain evidence="3 4">CBS 166.37</strain>
    </source>
</reference>
<name>A0A5C3M1D6_9AGAR</name>
<dbReference type="EMBL" id="ML213602">
    <property type="protein sequence ID" value="TFK38795.1"/>
    <property type="molecule type" value="Genomic_DNA"/>
</dbReference>
<keyword evidence="1" id="KW-0677">Repeat</keyword>
<evidence type="ECO:0000259" key="2">
    <source>
        <dbReference type="Pfam" id="PF24883"/>
    </source>
</evidence>
<organism evidence="3 4">
    <name type="scientific">Crucibulum laeve</name>
    <dbReference type="NCBI Taxonomy" id="68775"/>
    <lineage>
        <taxon>Eukaryota</taxon>
        <taxon>Fungi</taxon>
        <taxon>Dikarya</taxon>
        <taxon>Basidiomycota</taxon>
        <taxon>Agaricomycotina</taxon>
        <taxon>Agaricomycetes</taxon>
        <taxon>Agaricomycetidae</taxon>
        <taxon>Agaricales</taxon>
        <taxon>Agaricineae</taxon>
        <taxon>Nidulariaceae</taxon>
        <taxon>Crucibulum</taxon>
    </lineage>
</organism>
<evidence type="ECO:0000313" key="4">
    <source>
        <dbReference type="Proteomes" id="UP000308652"/>
    </source>
</evidence>
<dbReference type="OrthoDB" id="674604at2759"/>
<dbReference type="Pfam" id="PF24883">
    <property type="entry name" value="NPHP3_N"/>
    <property type="match status" value="1"/>
</dbReference>
<dbReference type="Proteomes" id="UP000308652">
    <property type="component" value="Unassembled WGS sequence"/>
</dbReference>
<feature type="domain" description="Nephrocystin 3-like N-terminal" evidence="2">
    <location>
        <begin position="138"/>
        <end position="297"/>
    </location>
</feature>
<dbReference type="PANTHER" id="PTHR10039">
    <property type="entry name" value="AMELOGENIN"/>
    <property type="match status" value="1"/>
</dbReference>
<accession>A0A5C3M1D6</accession>
<keyword evidence="4" id="KW-1185">Reference proteome</keyword>
<dbReference type="PANTHER" id="PTHR10039:SF17">
    <property type="entry name" value="FUNGAL STAND N-TERMINAL GOODBYE DOMAIN-CONTAINING PROTEIN-RELATED"/>
    <property type="match status" value="1"/>
</dbReference>
<proteinExistence type="predicted"/>
<dbReference type="InterPro" id="IPR027417">
    <property type="entry name" value="P-loop_NTPase"/>
</dbReference>
<dbReference type="AlphaFoldDB" id="A0A5C3M1D6"/>
<dbReference type="InterPro" id="IPR056884">
    <property type="entry name" value="NPHP3-like_N"/>
</dbReference>
<evidence type="ECO:0000313" key="3">
    <source>
        <dbReference type="EMBL" id="TFK38795.1"/>
    </source>
</evidence>
<sequence length="566" mass="63371">MEDGAGCCVGREGERTDVHVTINESNFRLQSSILIIVIKLVVQNLHLLHLASSRHRHLSQFRTHITLLTMVAFQIASNTNIHGGTFAPVGGNQISFNRDATGKLDLHNILAPVSGASYTRPEPIARCHPGTRLKVISEIDKWITDGSDRPILWLNAPAGAGKTAIAQTIAEHYAPRIAASFFFLRGAGPRSQIQQLIPTLAYQASEYSPAASESIIGALKNEPDLCHGKSFQNQLQKLLITPIRVTRSFRIKKPIMVIDALDECNDKESMSTFIEAMTAICSNPGFRLPFRLLLTSRVEEHIKKQFNDPVTQSVINYLSLQNFDATDDIKLYMEIELSAIYRVKKHLMMDVLSPWPSSSDIQQLSKNAAGSFMIASTLVGFIKTEKGTPQNKLKIAMNMTDGLDPVYNQVITEALKENRALQQKELQILELVLAVIIILEKPLSIAALGKLLNIKASSIAYALQGLQAILLIPENDHDEPVKLFHTSLKAYLCTKERSRELCINLQQKHVMLAIKCLQKLQDIPVMINDACEDCYTLLKQPENREKELCYYTQWTKVYALSYCYLM</sequence>
<evidence type="ECO:0000256" key="1">
    <source>
        <dbReference type="ARBA" id="ARBA00022737"/>
    </source>
</evidence>
<dbReference type="SUPFAM" id="SSF52540">
    <property type="entry name" value="P-loop containing nucleoside triphosphate hydrolases"/>
    <property type="match status" value="1"/>
</dbReference>
<dbReference type="STRING" id="68775.A0A5C3M1D6"/>
<dbReference type="Gene3D" id="3.40.50.300">
    <property type="entry name" value="P-loop containing nucleotide triphosphate hydrolases"/>
    <property type="match status" value="1"/>
</dbReference>
<protein>
    <recommendedName>
        <fullName evidence="2">Nephrocystin 3-like N-terminal domain-containing protein</fullName>
    </recommendedName>
</protein>
<gene>
    <name evidence="3" type="ORF">BDQ12DRAFT_666028</name>
</gene>